<feature type="compositionally biased region" description="Acidic residues" evidence="1">
    <location>
        <begin position="104"/>
        <end position="121"/>
    </location>
</feature>
<keyword evidence="4" id="KW-1185">Reference proteome</keyword>
<sequence>LFSIGLLLLVSSTAQVTADLKDGDPGVCHFIKKISEIVYEEHEVEHTSTEWCWDITKGFHCEVVYTTTETVPVTKEHEVDTLECCDGWIQVGDFCVEHEQPPGDAEEPEYEGATADTEEESDTVKLRANRVEMDTVAPPEQGITDADGNRPMDDLEVDNTLFREPSSTLPPVIVDPLNEDHHSDDDHVSDAMDNDALGPFARELMKSLAKDTTTVAPEEQLDIETLGPLAKELFKHLAKDSTIPAPGVVTEIGHNGEPLDDEVLGPLSKELFKHLAKGTTSSPSDTITETIDDADPLGDVLGPIARELLKSLMKKPSTPAPDATTTETTTSITVPVADSEEAPRNGQTEVGTFAQELLDSLGHSTEAPAPSSSDSESSVNGANAEATAVEALGIFVHEILKSLDHHSPTPPPAAEVYAEDIAGAAEALSIAQAVLLQTIAEINETLLRSLSRVHQALSLLLPIAPLPLGLE</sequence>
<gene>
    <name evidence="3" type="ORF">PMAYCL1PPCAC_08999</name>
</gene>
<feature type="region of interest" description="Disordered" evidence="1">
    <location>
        <begin position="98"/>
        <end position="122"/>
    </location>
</feature>
<accession>A0AAN4ZG11</accession>
<dbReference type="AlphaFoldDB" id="A0AAN4ZG11"/>
<feature type="non-terminal residue" evidence="3">
    <location>
        <position position="1"/>
    </location>
</feature>
<feature type="compositionally biased region" description="Low complexity" evidence="1">
    <location>
        <begin position="364"/>
        <end position="378"/>
    </location>
</feature>
<feature type="signal peptide" evidence="2">
    <location>
        <begin position="1"/>
        <end position="18"/>
    </location>
</feature>
<keyword evidence="2" id="KW-0732">Signal</keyword>
<evidence type="ECO:0000256" key="1">
    <source>
        <dbReference type="SAM" id="MobiDB-lite"/>
    </source>
</evidence>
<dbReference type="Proteomes" id="UP001328107">
    <property type="component" value="Unassembled WGS sequence"/>
</dbReference>
<comment type="caution">
    <text evidence="3">The sequence shown here is derived from an EMBL/GenBank/DDBJ whole genome shotgun (WGS) entry which is preliminary data.</text>
</comment>
<protein>
    <submittedName>
        <fullName evidence="3">Uncharacterized protein</fullName>
    </submittedName>
</protein>
<feature type="region of interest" description="Disordered" evidence="1">
    <location>
        <begin position="363"/>
        <end position="382"/>
    </location>
</feature>
<evidence type="ECO:0000256" key="2">
    <source>
        <dbReference type="SAM" id="SignalP"/>
    </source>
</evidence>
<name>A0AAN4ZG11_9BILA</name>
<feature type="compositionally biased region" description="Low complexity" evidence="1">
    <location>
        <begin position="316"/>
        <end position="336"/>
    </location>
</feature>
<organism evidence="3 4">
    <name type="scientific">Pristionchus mayeri</name>
    <dbReference type="NCBI Taxonomy" id="1317129"/>
    <lineage>
        <taxon>Eukaryota</taxon>
        <taxon>Metazoa</taxon>
        <taxon>Ecdysozoa</taxon>
        <taxon>Nematoda</taxon>
        <taxon>Chromadorea</taxon>
        <taxon>Rhabditida</taxon>
        <taxon>Rhabditina</taxon>
        <taxon>Diplogasteromorpha</taxon>
        <taxon>Diplogasteroidea</taxon>
        <taxon>Neodiplogasteridae</taxon>
        <taxon>Pristionchus</taxon>
    </lineage>
</organism>
<dbReference type="EMBL" id="BTRK01000002">
    <property type="protein sequence ID" value="GMR38804.1"/>
    <property type="molecule type" value="Genomic_DNA"/>
</dbReference>
<proteinExistence type="predicted"/>
<evidence type="ECO:0000313" key="3">
    <source>
        <dbReference type="EMBL" id="GMR38804.1"/>
    </source>
</evidence>
<reference evidence="4" key="1">
    <citation type="submission" date="2022-10" db="EMBL/GenBank/DDBJ databases">
        <title>Genome assembly of Pristionchus species.</title>
        <authorList>
            <person name="Yoshida K."/>
            <person name="Sommer R.J."/>
        </authorList>
    </citation>
    <scope>NUCLEOTIDE SEQUENCE [LARGE SCALE GENOMIC DNA]</scope>
    <source>
        <strain evidence="4">RS5460</strain>
    </source>
</reference>
<feature type="region of interest" description="Disordered" evidence="1">
    <location>
        <begin position="315"/>
        <end position="346"/>
    </location>
</feature>
<feature type="chain" id="PRO_5042899013" evidence="2">
    <location>
        <begin position="19"/>
        <end position="471"/>
    </location>
</feature>
<evidence type="ECO:0000313" key="4">
    <source>
        <dbReference type="Proteomes" id="UP001328107"/>
    </source>
</evidence>